<name>A0ABW5JDS3_9BACT</name>
<dbReference type="RefSeq" id="WP_340234087.1">
    <property type="nucleotide sequence ID" value="NZ_JBBEWC010000001.1"/>
</dbReference>
<protein>
    <submittedName>
        <fullName evidence="2">Uncharacterized protein</fullName>
    </submittedName>
</protein>
<evidence type="ECO:0000313" key="3">
    <source>
        <dbReference type="Proteomes" id="UP001597510"/>
    </source>
</evidence>
<comment type="caution">
    <text evidence="2">The sequence shown here is derived from an EMBL/GenBank/DDBJ whole genome shotgun (WGS) entry which is preliminary data.</text>
</comment>
<keyword evidence="1" id="KW-1133">Transmembrane helix</keyword>
<evidence type="ECO:0000313" key="2">
    <source>
        <dbReference type="EMBL" id="MFD2523798.1"/>
    </source>
</evidence>
<reference evidence="3" key="1">
    <citation type="journal article" date="2019" name="Int. J. Syst. Evol. Microbiol.">
        <title>The Global Catalogue of Microorganisms (GCM) 10K type strain sequencing project: providing services to taxonomists for standard genome sequencing and annotation.</title>
        <authorList>
            <consortium name="The Broad Institute Genomics Platform"/>
            <consortium name="The Broad Institute Genome Sequencing Center for Infectious Disease"/>
            <person name="Wu L."/>
            <person name="Ma J."/>
        </authorList>
    </citation>
    <scope>NUCLEOTIDE SEQUENCE [LARGE SCALE GENOMIC DNA]</scope>
    <source>
        <strain evidence="3">KCTC 52344</strain>
    </source>
</reference>
<feature type="transmembrane region" description="Helical" evidence="1">
    <location>
        <begin position="195"/>
        <end position="217"/>
    </location>
</feature>
<keyword evidence="1" id="KW-0812">Transmembrane</keyword>
<feature type="transmembrane region" description="Helical" evidence="1">
    <location>
        <begin position="309"/>
        <end position="329"/>
    </location>
</feature>
<feature type="transmembrane region" description="Helical" evidence="1">
    <location>
        <begin position="336"/>
        <end position="356"/>
    </location>
</feature>
<sequence>MLKKTLSLNINSFILKLVYILFLLVLIFPYYRISDIPSAGIDNSWRIALEIAYQKGFVFGKDIIYTYGPLGRLTQRYAIATSNLEFFAFDLFCFASISLLLYYLLPKPLKLYQLLIHFVIFLLITSIYGEWLSFLIFYVSVFFGLKFLQTSNRWFLAYTILMAIVIFYIKANYGIIALLFIAVLLLYAYFTKRISLVYTAIFGVGTVLILFVSAYALNTDLLKYLYASVQVIKGYNEAQSLFPDSRMKSVASSYLIFGVLVVVCAYFLFSIIRKKQFSVQSFDTLFLLGCVGVCNFVLLKYAFVRADDGHLMSFVRSASLVFLLLPAFAQTSWLKASGWVLFSLNFISYVVFYQPIYGKIQIQVTDNLRTKSYILPEYFSAITKTPTQAIKPFYPQDVLNIIGNKSVDIVPNEITDIYFNKLNYNPRPVVQSYQAYNEFLDNKNKEKYLSNTAPDFVVYNIEGIDGKYAWGDETQTLLGLLQNYEPVKVFDGRLLLQKSNKPKTLELQKQRKTSWELGKPFNLVADTLENQKLVHLIKVKASYNITGKLLNLFFQPPHLSMNLLTEAGESSAYQTMPTLLNKGLIVNAKIDSVENVQQFFETLNVANKGLRSILFEEIVRYRSGFNKNIEITEEWYVIKF</sequence>
<dbReference type="Proteomes" id="UP001597510">
    <property type="component" value="Unassembled WGS sequence"/>
</dbReference>
<proteinExistence type="predicted"/>
<feature type="transmembrane region" description="Helical" evidence="1">
    <location>
        <begin position="251"/>
        <end position="272"/>
    </location>
</feature>
<feature type="transmembrane region" description="Helical" evidence="1">
    <location>
        <begin position="12"/>
        <end position="31"/>
    </location>
</feature>
<evidence type="ECO:0000256" key="1">
    <source>
        <dbReference type="SAM" id="Phobius"/>
    </source>
</evidence>
<feature type="transmembrane region" description="Helical" evidence="1">
    <location>
        <begin position="86"/>
        <end position="105"/>
    </location>
</feature>
<organism evidence="2 3">
    <name type="scientific">Emticicia soli</name>
    <dbReference type="NCBI Taxonomy" id="2027878"/>
    <lineage>
        <taxon>Bacteria</taxon>
        <taxon>Pseudomonadati</taxon>
        <taxon>Bacteroidota</taxon>
        <taxon>Cytophagia</taxon>
        <taxon>Cytophagales</taxon>
        <taxon>Leadbetterellaceae</taxon>
        <taxon>Emticicia</taxon>
    </lineage>
</organism>
<gene>
    <name evidence="2" type="ORF">ACFSR2_23055</name>
</gene>
<feature type="transmembrane region" description="Helical" evidence="1">
    <location>
        <begin position="114"/>
        <end position="143"/>
    </location>
</feature>
<feature type="transmembrane region" description="Helical" evidence="1">
    <location>
        <begin position="155"/>
        <end position="188"/>
    </location>
</feature>
<keyword evidence="3" id="KW-1185">Reference proteome</keyword>
<feature type="transmembrane region" description="Helical" evidence="1">
    <location>
        <begin position="284"/>
        <end position="303"/>
    </location>
</feature>
<dbReference type="EMBL" id="JBHULC010000038">
    <property type="protein sequence ID" value="MFD2523798.1"/>
    <property type="molecule type" value="Genomic_DNA"/>
</dbReference>
<accession>A0ABW5JDS3</accession>
<keyword evidence="1" id="KW-0472">Membrane</keyword>